<proteinExistence type="predicted"/>
<dbReference type="Gene3D" id="1.10.10.10">
    <property type="entry name" value="Winged helix-like DNA-binding domain superfamily/Winged helix DNA-binding domain"/>
    <property type="match status" value="1"/>
</dbReference>
<evidence type="ECO:0000259" key="1">
    <source>
        <dbReference type="Pfam" id="PF12802"/>
    </source>
</evidence>
<dbReference type="Pfam" id="PF12802">
    <property type="entry name" value="MarR_2"/>
    <property type="match status" value="1"/>
</dbReference>
<name>A0AAU8JUV1_9ACTN</name>
<dbReference type="SUPFAM" id="SSF46785">
    <property type="entry name" value="Winged helix' DNA-binding domain"/>
    <property type="match status" value="1"/>
</dbReference>
<sequence>MNGLELFLLGRTLMKIGEQAVPTDGLGPQAAGTGAAGTRAVLIVLSDVIEHPDSAVGEIAARTGLPQSQVSGCVARLREAGSVVTAADPADRRRSLVRKAAEVSERSARAAAAPIDPHLAAALDTEDPRALAEVLAALDVLGRHLTPASVRRLRDARG</sequence>
<organism evidence="2">
    <name type="scientific">Kitasatospora camelliae</name>
    <dbReference type="NCBI Taxonomy" id="3156397"/>
    <lineage>
        <taxon>Bacteria</taxon>
        <taxon>Bacillati</taxon>
        <taxon>Actinomycetota</taxon>
        <taxon>Actinomycetes</taxon>
        <taxon>Kitasatosporales</taxon>
        <taxon>Streptomycetaceae</taxon>
        <taxon>Kitasatospora</taxon>
    </lineage>
</organism>
<dbReference type="RefSeq" id="WP_354640598.1">
    <property type="nucleotide sequence ID" value="NZ_CP159872.1"/>
</dbReference>
<dbReference type="KEGG" id="kcm:ABWK59_12745"/>
<evidence type="ECO:0000313" key="2">
    <source>
        <dbReference type="EMBL" id="XCM79728.1"/>
    </source>
</evidence>
<dbReference type="GO" id="GO:0003700">
    <property type="term" value="F:DNA-binding transcription factor activity"/>
    <property type="evidence" value="ECO:0007669"/>
    <property type="project" value="InterPro"/>
</dbReference>
<gene>
    <name evidence="2" type="ORF">ABWK59_12745</name>
</gene>
<dbReference type="InterPro" id="IPR036388">
    <property type="entry name" value="WH-like_DNA-bd_sf"/>
</dbReference>
<reference evidence="2" key="1">
    <citation type="submission" date="2024-06" db="EMBL/GenBank/DDBJ databases">
        <title>The genome sequences of Kitasatospora sp. strain HUAS MG31.</title>
        <authorList>
            <person name="Mo P."/>
        </authorList>
    </citation>
    <scope>NUCLEOTIDE SEQUENCE</scope>
    <source>
        <strain evidence="2">HUAS MG31</strain>
    </source>
</reference>
<dbReference type="EMBL" id="CP159872">
    <property type="protein sequence ID" value="XCM79728.1"/>
    <property type="molecule type" value="Genomic_DNA"/>
</dbReference>
<feature type="domain" description="HTH marR-type" evidence="1">
    <location>
        <begin position="38"/>
        <end position="94"/>
    </location>
</feature>
<dbReference type="AlphaFoldDB" id="A0AAU8JUV1"/>
<accession>A0AAU8JUV1</accession>
<dbReference type="InterPro" id="IPR000835">
    <property type="entry name" value="HTH_MarR-typ"/>
</dbReference>
<protein>
    <submittedName>
        <fullName evidence="2">Helix-turn-helix domain-containing protein</fullName>
    </submittedName>
</protein>
<dbReference type="InterPro" id="IPR036390">
    <property type="entry name" value="WH_DNA-bd_sf"/>
</dbReference>